<evidence type="ECO:0000256" key="4">
    <source>
        <dbReference type="SAM" id="SignalP"/>
    </source>
</evidence>
<comment type="cofactor">
    <cofactor evidence="2">
        <name>Zn(2+)</name>
        <dbReference type="ChEBI" id="CHEBI:29105"/>
    </cofactor>
    <text evidence="2">Binds 1 zinc ion per subunit.</text>
</comment>
<dbReference type="PROSITE" id="PS00332">
    <property type="entry name" value="SOD_CU_ZN_2"/>
    <property type="match status" value="1"/>
</dbReference>
<comment type="caution">
    <text evidence="6">The sequence shown here is derived from an EMBL/GenBank/DDBJ whole genome shotgun (WGS) entry which is preliminary data.</text>
</comment>
<keyword evidence="2" id="KW-0862">Zinc</keyword>
<accession>A0ABU7RE63</accession>
<sequence>MKKVQLLVCGLFATMVLISCGNSANSDAETTHGEEAVTTEADANLPAAEGTLVATANLMSTADSTQPVGTANFYQLENNQIRLDVVIDYKDRADSNVAVHFHEHGDCGNKGDNSHGHWNPTNENHGEWGSASYHLGDIGNIQLDANGHGTKSVTTDKWSVSGGDNDIIGKAIIVHGGTDDYTTQPTGNSGPRVGCGVITKI</sequence>
<protein>
    <recommendedName>
        <fullName evidence="2">Superoxide dismutase [Cu-Zn]</fullName>
        <ecNumber evidence="2">1.15.1.1</ecNumber>
    </recommendedName>
</protein>
<dbReference type="PROSITE" id="PS51257">
    <property type="entry name" value="PROKAR_LIPOPROTEIN"/>
    <property type="match status" value="1"/>
</dbReference>
<dbReference type="InterPro" id="IPR001424">
    <property type="entry name" value="SOD_Cu_Zn_dom"/>
</dbReference>
<dbReference type="Gene3D" id="2.60.40.200">
    <property type="entry name" value="Superoxide dismutase, copper/zinc binding domain"/>
    <property type="match status" value="1"/>
</dbReference>
<gene>
    <name evidence="6" type="ORF">V2H41_03320</name>
</gene>
<comment type="similarity">
    <text evidence="1 2">Belongs to the Cu-Zn superoxide dismutase family.</text>
</comment>
<keyword evidence="7" id="KW-1185">Reference proteome</keyword>
<keyword evidence="2" id="KW-0479">Metal-binding</keyword>
<dbReference type="PRINTS" id="PR00068">
    <property type="entry name" value="CUZNDISMTASE"/>
</dbReference>
<name>A0ABU7RE63_9BACT</name>
<dbReference type="InterPro" id="IPR018152">
    <property type="entry name" value="SOD_Cu/Zn_BS"/>
</dbReference>
<evidence type="ECO:0000259" key="5">
    <source>
        <dbReference type="Pfam" id="PF00080"/>
    </source>
</evidence>
<keyword evidence="4" id="KW-0732">Signal</keyword>
<proteinExistence type="inferred from homology"/>
<feature type="domain" description="Superoxide dismutase copper/zinc binding" evidence="5">
    <location>
        <begin position="69"/>
        <end position="198"/>
    </location>
</feature>
<dbReference type="PANTHER" id="PTHR10003">
    <property type="entry name" value="SUPEROXIDE DISMUTASE CU-ZN -RELATED"/>
    <property type="match status" value="1"/>
</dbReference>
<dbReference type="SUPFAM" id="SSF49329">
    <property type="entry name" value="Cu,Zn superoxide dismutase-like"/>
    <property type="match status" value="1"/>
</dbReference>
<dbReference type="Pfam" id="PF00080">
    <property type="entry name" value="Sod_Cu"/>
    <property type="match status" value="1"/>
</dbReference>
<evidence type="ECO:0000313" key="7">
    <source>
        <dbReference type="Proteomes" id="UP001357452"/>
    </source>
</evidence>
<feature type="chain" id="PRO_5046827237" description="Superoxide dismutase [Cu-Zn]" evidence="4">
    <location>
        <begin position="25"/>
        <end position="201"/>
    </location>
</feature>
<evidence type="ECO:0000256" key="1">
    <source>
        <dbReference type="ARBA" id="ARBA00010457"/>
    </source>
</evidence>
<comment type="catalytic activity">
    <reaction evidence="2">
        <text>2 superoxide + 2 H(+) = H2O2 + O2</text>
        <dbReference type="Rhea" id="RHEA:20696"/>
        <dbReference type="ChEBI" id="CHEBI:15378"/>
        <dbReference type="ChEBI" id="CHEBI:15379"/>
        <dbReference type="ChEBI" id="CHEBI:16240"/>
        <dbReference type="ChEBI" id="CHEBI:18421"/>
        <dbReference type="EC" id="1.15.1.1"/>
    </reaction>
</comment>
<evidence type="ECO:0000256" key="3">
    <source>
        <dbReference type="SAM" id="MobiDB-lite"/>
    </source>
</evidence>
<evidence type="ECO:0000313" key="6">
    <source>
        <dbReference type="EMBL" id="MEE6186293.1"/>
    </source>
</evidence>
<dbReference type="EMBL" id="JAZGLY010000002">
    <property type="protein sequence ID" value="MEE6186293.1"/>
    <property type="molecule type" value="Genomic_DNA"/>
</dbReference>
<feature type="region of interest" description="Disordered" evidence="3">
    <location>
        <begin position="25"/>
        <end position="44"/>
    </location>
</feature>
<dbReference type="RefSeq" id="WP_330973703.1">
    <property type="nucleotide sequence ID" value="NZ_JAZGLY010000002.1"/>
</dbReference>
<dbReference type="InterPro" id="IPR024134">
    <property type="entry name" value="SOD_Cu/Zn_/chaperone"/>
</dbReference>
<organism evidence="6 7">
    <name type="scientific">Niabella digestorum</name>
    <dbReference type="NCBI Taxonomy" id="3117701"/>
    <lineage>
        <taxon>Bacteria</taxon>
        <taxon>Pseudomonadati</taxon>
        <taxon>Bacteroidota</taxon>
        <taxon>Chitinophagia</taxon>
        <taxon>Chitinophagales</taxon>
        <taxon>Chitinophagaceae</taxon>
        <taxon>Niabella</taxon>
    </lineage>
</organism>
<comment type="cofactor">
    <cofactor evidence="2">
        <name>Cu cation</name>
        <dbReference type="ChEBI" id="CHEBI:23378"/>
    </cofactor>
    <text evidence="2">Binds 1 copper ion per subunit.</text>
</comment>
<dbReference type="InterPro" id="IPR036423">
    <property type="entry name" value="SOD-like_Cu/Zn_dom_sf"/>
</dbReference>
<comment type="function">
    <text evidence="2">Destroys radicals which are normally produced within the cells and which are toxic to biological systems.</text>
</comment>
<dbReference type="Proteomes" id="UP001357452">
    <property type="component" value="Unassembled WGS sequence"/>
</dbReference>
<feature type="signal peptide" evidence="4">
    <location>
        <begin position="1"/>
        <end position="24"/>
    </location>
</feature>
<keyword evidence="2" id="KW-0560">Oxidoreductase</keyword>
<evidence type="ECO:0000256" key="2">
    <source>
        <dbReference type="RuleBase" id="RU000393"/>
    </source>
</evidence>
<reference evidence="6 7" key="1">
    <citation type="submission" date="2024-01" db="EMBL/GenBank/DDBJ databases">
        <title>Niabella digestum sp. nov., isolated from waste digestion system.</title>
        <authorList>
            <person name="Zhang L."/>
        </authorList>
    </citation>
    <scope>NUCLEOTIDE SEQUENCE [LARGE SCALE GENOMIC DNA]</scope>
    <source>
        <strain evidence="6 7">A18</strain>
    </source>
</reference>
<dbReference type="EC" id="1.15.1.1" evidence="2"/>
<keyword evidence="2" id="KW-0186">Copper</keyword>